<reference evidence="1 2" key="1">
    <citation type="submission" date="2014-12" db="EMBL/GenBank/DDBJ databases">
        <title>16Stimator: statistical estimation of ribosomal gene copy numbers from draft genome assemblies.</title>
        <authorList>
            <person name="Perisin M.A."/>
            <person name="Vetter M."/>
            <person name="Gilbert J.A."/>
            <person name="Bergelson J."/>
        </authorList>
    </citation>
    <scope>NUCLEOTIDE SEQUENCE [LARGE SCALE GENOMIC DNA]</scope>
    <source>
        <strain evidence="1 2">MEJ076</strain>
    </source>
</reference>
<dbReference type="Proteomes" id="UP000035017">
    <property type="component" value="Unassembled WGS sequence"/>
</dbReference>
<dbReference type="AlphaFoldDB" id="A0A0D0JUJ2"/>
<proteinExistence type="predicted"/>
<protein>
    <submittedName>
        <fullName evidence="1">Uncharacterized protein</fullName>
    </submittedName>
</protein>
<accession>A0A0D0JUJ2</accession>
<comment type="caution">
    <text evidence="1">The sequence shown here is derived from an EMBL/GenBank/DDBJ whole genome shotgun (WGS) entry which is preliminary data.</text>
</comment>
<gene>
    <name evidence="1" type="ORF">RU07_21290</name>
</gene>
<dbReference type="EMBL" id="JXQV01000030">
    <property type="protein sequence ID" value="KIP99185.1"/>
    <property type="molecule type" value="Genomic_DNA"/>
</dbReference>
<organism evidence="1 2">
    <name type="scientific">Agrobacterium tumefaciens</name>
    <dbReference type="NCBI Taxonomy" id="358"/>
    <lineage>
        <taxon>Bacteria</taxon>
        <taxon>Pseudomonadati</taxon>
        <taxon>Pseudomonadota</taxon>
        <taxon>Alphaproteobacteria</taxon>
        <taxon>Hyphomicrobiales</taxon>
        <taxon>Rhizobiaceae</taxon>
        <taxon>Rhizobium/Agrobacterium group</taxon>
        <taxon>Agrobacterium</taxon>
        <taxon>Agrobacterium tumefaciens complex</taxon>
    </lineage>
</organism>
<name>A0A0D0JUJ2_AGRTU</name>
<evidence type="ECO:0000313" key="2">
    <source>
        <dbReference type="Proteomes" id="UP000035017"/>
    </source>
</evidence>
<evidence type="ECO:0000313" key="1">
    <source>
        <dbReference type="EMBL" id="KIP99185.1"/>
    </source>
</evidence>
<sequence>MDCYTELRQQIGQDLDTLKSSEGPKSIFELADAYLLADADLTRQVVEDIIKQEADKRSIEIH</sequence>